<accession>A0A5V6NKF7</accession>
<keyword evidence="1" id="KW-0812">Transmembrane</keyword>
<gene>
    <name evidence="2" type="ORF">DLM27_26290</name>
</gene>
<proteinExistence type="predicted"/>
<dbReference type="Proteomes" id="UP000839895">
    <property type="component" value="Unassembled WGS sequence"/>
</dbReference>
<comment type="caution">
    <text evidence="2">The sequence shown here is derived from an EMBL/GenBank/DDBJ whole genome shotgun (WGS) entry which is preliminary data.</text>
</comment>
<dbReference type="InterPro" id="IPR007054">
    <property type="entry name" value="Lysis_S"/>
</dbReference>
<dbReference type="AlphaFoldDB" id="A0A5V6NKF7"/>
<dbReference type="Pfam" id="PF04971">
    <property type="entry name" value="Phage_holin_2_1"/>
    <property type="match status" value="1"/>
</dbReference>
<keyword evidence="1" id="KW-0472">Membrane</keyword>
<name>A0A5V6NKF7_SALET</name>
<dbReference type="GO" id="GO:0140911">
    <property type="term" value="F:pore-forming activity"/>
    <property type="evidence" value="ECO:0007669"/>
    <property type="project" value="InterPro"/>
</dbReference>
<protein>
    <recommendedName>
        <fullName evidence="3">Lysis protein</fullName>
    </recommendedName>
</protein>
<organism evidence="2">
    <name type="scientific">Salmonella enterica subsp. enterica serovar Poona</name>
    <dbReference type="NCBI Taxonomy" id="436295"/>
    <lineage>
        <taxon>Bacteria</taxon>
        <taxon>Pseudomonadati</taxon>
        <taxon>Pseudomonadota</taxon>
        <taxon>Gammaproteobacteria</taxon>
        <taxon>Enterobacterales</taxon>
        <taxon>Enterobacteriaceae</taxon>
        <taxon>Salmonella</taxon>
    </lineage>
</organism>
<evidence type="ECO:0008006" key="3">
    <source>
        <dbReference type="Google" id="ProtNLM"/>
    </source>
</evidence>
<evidence type="ECO:0000256" key="1">
    <source>
        <dbReference type="SAM" id="Phobius"/>
    </source>
</evidence>
<dbReference type="GO" id="GO:0001907">
    <property type="term" value="P:symbiont-mediated killing of host cell"/>
    <property type="evidence" value="ECO:0007669"/>
    <property type="project" value="InterPro"/>
</dbReference>
<keyword evidence="1" id="KW-1133">Transmembrane helix</keyword>
<reference evidence="2" key="1">
    <citation type="submission" date="2018-05" db="EMBL/GenBank/DDBJ databases">
        <authorList>
            <person name="Ashton P.M."/>
            <person name="Dallman T."/>
            <person name="Nair S."/>
            <person name="De Pinna E."/>
            <person name="Peters T."/>
            <person name="Grant K."/>
        </authorList>
    </citation>
    <scope>NUCLEOTIDE SEQUENCE [LARGE SCALE GENOMIC DNA]</scope>
    <source>
        <strain evidence="2">127535</strain>
    </source>
</reference>
<sequence>MTVTPTALLPCALVAAGLFVFRSSSMQRATTVASYSLSVSSFLVGLLDRYTQAQWNKAAMLAGIVLGVATFFLNWYYRRKTLRQLRDMGWDENRASKINRYLGK</sequence>
<evidence type="ECO:0000313" key="2">
    <source>
        <dbReference type="EMBL" id="EBU8137081.1"/>
    </source>
</evidence>
<feature type="transmembrane region" description="Helical" evidence="1">
    <location>
        <begin position="58"/>
        <end position="77"/>
    </location>
</feature>
<dbReference type="EMBL" id="AAHDIV010000104">
    <property type="protein sequence ID" value="EBU8137081.1"/>
    <property type="molecule type" value="Genomic_DNA"/>
</dbReference>